<gene>
    <name evidence="5" type="ORF">BDEG_21778</name>
</gene>
<keyword evidence="1 2" id="KW-0728">SH3 domain</keyword>
<feature type="domain" description="SH3" evidence="4">
    <location>
        <begin position="276"/>
        <end position="337"/>
    </location>
</feature>
<dbReference type="InterPro" id="IPR036028">
    <property type="entry name" value="SH3-like_dom_sf"/>
</dbReference>
<dbReference type="OrthoDB" id="5340910at2759"/>
<name>A0A177WDD4_BATDL</name>
<evidence type="ECO:0000313" key="5">
    <source>
        <dbReference type="EMBL" id="OAJ37786.1"/>
    </source>
</evidence>
<evidence type="ECO:0000256" key="2">
    <source>
        <dbReference type="PROSITE-ProRule" id="PRU00192"/>
    </source>
</evidence>
<dbReference type="InterPro" id="IPR001452">
    <property type="entry name" value="SH3_domain"/>
</dbReference>
<dbReference type="Proteomes" id="UP000077115">
    <property type="component" value="Unassembled WGS sequence"/>
</dbReference>
<evidence type="ECO:0000256" key="3">
    <source>
        <dbReference type="SAM" id="Phobius"/>
    </source>
</evidence>
<dbReference type="Pfam" id="PF00018">
    <property type="entry name" value="SH3_1"/>
    <property type="match status" value="1"/>
</dbReference>
<dbReference type="AlphaFoldDB" id="A0A177WDD4"/>
<dbReference type="SUPFAM" id="SSF50044">
    <property type="entry name" value="SH3-domain"/>
    <property type="match status" value="1"/>
</dbReference>
<dbReference type="VEuPathDB" id="FungiDB:BDEG_21778"/>
<dbReference type="SMART" id="SM00326">
    <property type="entry name" value="SH3"/>
    <property type="match status" value="1"/>
</dbReference>
<evidence type="ECO:0000313" key="6">
    <source>
        <dbReference type="Proteomes" id="UP000077115"/>
    </source>
</evidence>
<dbReference type="STRING" id="403673.A0A177WDD4"/>
<keyword evidence="3" id="KW-0472">Membrane</keyword>
<reference evidence="5 6" key="1">
    <citation type="submission" date="2006-10" db="EMBL/GenBank/DDBJ databases">
        <title>The Genome Sequence of Batrachochytrium dendrobatidis JEL423.</title>
        <authorList>
            <consortium name="The Broad Institute Genome Sequencing Platform"/>
            <person name="Birren B."/>
            <person name="Lander E."/>
            <person name="Galagan J."/>
            <person name="Cuomo C."/>
            <person name="Devon K."/>
            <person name="Jaffe D."/>
            <person name="Butler J."/>
            <person name="Alvarez P."/>
            <person name="Gnerre S."/>
            <person name="Grabherr M."/>
            <person name="Kleber M."/>
            <person name="Mauceli E."/>
            <person name="Brockman W."/>
            <person name="Young S."/>
            <person name="LaButti K."/>
            <person name="Sykes S."/>
            <person name="DeCaprio D."/>
            <person name="Crawford M."/>
            <person name="Koehrsen M."/>
            <person name="Engels R."/>
            <person name="Montgomery P."/>
            <person name="Pearson M."/>
            <person name="Howarth C."/>
            <person name="Larson L."/>
            <person name="White J."/>
            <person name="O'Leary S."/>
            <person name="Kodira C."/>
            <person name="Zeng Q."/>
            <person name="Yandava C."/>
            <person name="Alvarado L."/>
            <person name="Longcore J."/>
            <person name="James T."/>
        </authorList>
    </citation>
    <scope>NUCLEOTIDE SEQUENCE [LARGE SCALE GENOMIC DNA]</scope>
    <source>
        <strain evidence="5 6">JEL423</strain>
    </source>
</reference>
<evidence type="ECO:0000259" key="4">
    <source>
        <dbReference type="PROSITE" id="PS50002"/>
    </source>
</evidence>
<evidence type="ECO:0000256" key="1">
    <source>
        <dbReference type="ARBA" id="ARBA00022443"/>
    </source>
</evidence>
<protein>
    <recommendedName>
        <fullName evidence="4">SH3 domain-containing protein</fullName>
    </recommendedName>
</protein>
<keyword evidence="3" id="KW-0812">Transmembrane</keyword>
<proteinExistence type="predicted"/>
<organism evidence="5 6">
    <name type="scientific">Batrachochytrium dendrobatidis (strain JEL423)</name>
    <dbReference type="NCBI Taxonomy" id="403673"/>
    <lineage>
        <taxon>Eukaryota</taxon>
        <taxon>Fungi</taxon>
        <taxon>Fungi incertae sedis</taxon>
        <taxon>Chytridiomycota</taxon>
        <taxon>Chytridiomycota incertae sedis</taxon>
        <taxon>Chytridiomycetes</taxon>
        <taxon>Rhizophydiales</taxon>
        <taxon>Rhizophydiales incertae sedis</taxon>
        <taxon>Batrachochytrium</taxon>
    </lineage>
</organism>
<accession>A0A177WDD4</accession>
<sequence length="370" mass="40389">MVIHAKSFDAYVTGWGSSPAFLDYFKTRYNCPAWNGLGLRYARSLICGLSVHAALEQGCPPPARSASKQLCKDTATQAVASYQVIFSNPQFCPAASPRALDTSILNFQEKLQRVPECIPAIRSDLLMCGFSTASELTRYCALDTSATDLCCAAAVKAGNLPPGSIAPRLQNTVAGADRVNLPQNVPAAALPQINTTVPSLTNTTNHGNSTVQNLDTMGLGLSTVHIGAIVASLGAVIAAICYFIFARQNSKKKNIIGDSSEYPEPIKKVEDLESSESSEVLEVLYDHTPQMFDEIELRYGDKVVVKCKFDDGWAFGYNMETKQEGSFPLACMDIPESVRNSLPDWKMTPKQEDVNNSSRADKYKTYESYY</sequence>
<keyword evidence="3" id="KW-1133">Transmembrane helix</keyword>
<feature type="transmembrane region" description="Helical" evidence="3">
    <location>
        <begin position="224"/>
        <end position="245"/>
    </location>
</feature>
<dbReference type="EMBL" id="DS022301">
    <property type="protein sequence ID" value="OAJ37786.1"/>
    <property type="molecule type" value="Genomic_DNA"/>
</dbReference>
<dbReference type="PROSITE" id="PS50002">
    <property type="entry name" value="SH3"/>
    <property type="match status" value="1"/>
</dbReference>
<dbReference type="Gene3D" id="2.30.30.40">
    <property type="entry name" value="SH3 Domains"/>
    <property type="match status" value="1"/>
</dbReference>
<reference evidence="5 6" key="2">
    <citation type="submission" date="2016-05" db="EMBL/GenBank/DDBJ databases">
        <title>Lineage-specific infection strategies underlie the spectrum of fungal disease in amphibians.</title>
        <authorList>
            <person name="Cuomo C.A."/>
            <person name="Farrer R.A."/>
            <person name="James T."/>
            <person name="Longcore J."/>
            <person name="Birren B."/>
        </authorList>
    </citation>
    <scope>NUCLEOTIDE SEQUENCE [LARGE SCALE GENOMIC DNA]</scope>
    <source>
        <strain evidence="5 6">JEL423</strain>
    </source>
</reference>